<comment type="caution">
    <text evidence="2">The sequence shown here is derived from an EMBL/GenBank/DDBJ whole genome shotgun (WGS) entry which is preliminary data.</text>
</comment>
<reference evidence="2 3" key="1">
    <citation type="submission" date="2019-03" db="EMBL/GenBank/DDBJ databases">
        <title>Genomic Encyclopedia of Archaeal and Bacterial Type Strains, Phase II (KMG-II): from individual species to whole genera.</title>
        <authorList>
            <person name="Goeker M."/>
        </authorList>
    </citation>
    <scope>NUCLEOTIDE SEQUENCE [LARGE SCALE GENOMIC DNA]</scope>
    <source>
        <strain evidence="2 3">DSM 28323</strain>
    </source>
</reference>
<dbReference type="AlphaFoldDB" id="A0A4R6IW66"/>
<evidence type="ECO:0000313" key="3">
    <source>
        <dbReference type="Proteomes" id="UP000295741"/>
    </source>
</evidence>
<dbReference type="Proteomes" id="UP000295741">
    <property type="component" value="Unassembled WGS sequence"/>
</dbReference>
<feature type="chain" id="PRO_5020454064" evidence="1">
    <location>
        <begin position="21"/>
        <end position="130"/>
    </location>
</feature>
<evidence type="ECO:0000313" key="2">
    <source>
        <dbReference type="EMBL" id="TDO26597.1"/>
    </source>
</evidence>
<feature type="signal peptide" evidence="1">
    <location>
        <begin position="1"/>
        <end position="20"/>
    </location>
</feature>
<dbReference type="EMBL" id="SNWP01000011">
    <property type="protein sequence ID" value="TDO26597.1"/>
    <property type="molecule type" value="Genomic_DNA"/>
</dbReference>
<name>A0A4R6IW66_9BACT</name>
<dbReference type="RefSeq" id="WP_133474462.1">
    <property type="nucleotide sequence ID" value="NZ_SNWP01000011.1"/>
</dbReference>
<keyword evidence="3" id="KW-1185">Reference proteome</keyword>
<accession>A0A4R6IW66</accession>
<evidence type="ECO:0000256" key="1">
    <source>
        <dbReference type="SAM" id="SignalP"/>
    </source>
</evidence>
<keyword evidence="1" id="KW-0732">Signal</keyword>
<organism evidence="2 3">
    <name type="scientific">Sediminibacterium goheungense</name>
    <dbReference type="NCBI Taxonomy" id="1086393"/>
    <lineage>
        <taxon>Bacteria</taxon>
        <taxon>Pseudomonadati</taxon>
        <taxon>Bacteroidota</taxon>
        <taxon>Chitinophagia</taxon>
        <taxon>Chitinophagales</taxon>
        <taxon>Chitinophagaceae</taxon>
        <taxon>Sediminibacterium</taxon>
    </lineage>
</organism>
<proteinExistence type="predicted"/>
<protein>
    <submittedName>
        <fullName evidence="2">Uncharacterized protein</fullName>
    </submittedName>
</protein>
<sequence>MKKAIITGLLSVILFTAAEARTNEKPDANKAKVEVNYTGFFNNDLSFNVKFDNPMGNYVTLNIINEEGESLFKSNFSDKKFEKKFVLLKDADVNKLTFQFQSGKEVYKESFDINVITREVSDVTVKRNRK</sequence>
<gene>
    <name evidence="2" type="ORF">BC659_1905</name>
</gene>